<dbReference type="EMBL" id="KZ819766">
    <property type="protein sequence ID" value="PWN52628.1"/>
    <property type="molecule type" value="Genomic_DNA"/>
</dbReference>
<dbReference type="Proteomes" id="UP000245626">
    <property type="component" value="Unassembled WGS sequence"/>
</dbReference>
<organism evidence="1 2">
    <name type="scientific">Violaceomyces palustris</name>
    <dbReference type="NCBI Taxonomy" id="1673888"/>
    <lineage>
        <taxon>Eukaryota</taxon>
        <taxon>Fungi</taxon>
        <taxon>Dikarya</taxon>
        <taxon>Basidiomycota</taxon>
        <taxon>Ustilaginomycotina</taxon>
        <taxon>Ustilaginomycetes</taxon>
        <taxon>Violaceomycetales</taxon>
        <taxon>Violaceomycetaceae</taxon>
        <taxon>Violaceomyces</taxon>
    </lineage>
</organism>
<keyword evidence="1" id="KW-0012">Acyltransferase</keyword>
<protein>
    <submittedName>
        <fullName evidence="1">Acyltransferase ChoActase/COT/CPT</fullName>
    </submittedName>
</protein>
<gene>
    <name evidence="1" type="ORF">IE53DRAFT_326331</name>
</gene>
<evidence type="ECO:0000313" key="2">
    <source>
        <dbReference type="Proteomes" id="UP000245626"/>
    </source>
</evidence>
<name>A0ACD0P3C1_9BASI</name>
<keyword evidence="1" id="KW-0808">Transferase</keyword>
<reference evidence="1 2" key="1">
    <citation type="journal article" date="2018" name="Mol. Biol. Evol.">
        <title>Broad Genomic Sampling Reveals a Smut Pathogenic Ancestry of the Fungal Clade Ustilaginomycotina.</title>
        <authorList>
            <person name="Kijpornyongpan T."/>
            <person name="Mondo S.J."/>
            <person name="Barry K."/>
            <person name="Sandor L."/>
            <person name="Lee J."/>
            <person name="Lipzen A."/>
            <person name="Pangilinan J."/>
            <person name="LaButti K."/>
            <person name="Hainaut M."/>
            <person name="Henrissat B."/>
            <person name="Grigoriev I.V."/>
            <person name="Spatafora J.W."/>
            <person name="Aime M.C."/>
        </authorList>
    </citation>
    <scope>NUCLEOTIDE SEQUENCE [LARGE SCALE GENOMIC DNA]</scope>
    <source>
        <strain evidence="1 2">SA 807</strain>
    </source>
</reference>
<proteinExistence type="predicted"/>
<sequence>MPPVASDTNPSAPKEQQDALATATTSITFQHQSSLPRLPIPELADTCKRYLSSLVCLQSPEEHATTSKVVSEFLEGDGPKLQQGLVDYAKDKASYIEEFWDESYLQASDSVVLNLNPFFILEDDPTPTRGNQLQRTADLILASLAFVHDLRTGVLRPDNVRGTPLDMMQYTRLFSTARIPTTSGCKLNITEESRHVVVMRRGQIYWFEALDEEHRPVFTERAMLGNLQAIVRDADKTQPHEVAQGAIGVLTTEKRPIWSAYRDHMMEDANNRRCLEVVDSALFVVCMDDSEPMDASELCNNMLCGTYRLQEGVQVGTCTNRWYDKLQIIVCANGAAGINFEHTGVDGHTVLRYVADIYTELIMRFAKSINSATQSLFKAKASPYAKGAGKRPTSSEADLQIVQRIEAETTPKKLEWTITPKLSAGIRHGEMRLSDLICQNECQVLEFADYGKNFITRHKFSPDAFVQMAFQAAYFTLYGRSETTYEPAMTKAFLHGRTEAIRTVQPHSQKFVETYLSDASSTEKLDALRKACEGHVKLSKACASGLGHDRHLYAMLAVWKKNQAEKGLKDAVPALFQDPGYATLNHTVISTSNCGNPALRMFGFGPVAPDGFGIGYIIKDDGITVCASSKHLQTRRYLDTLQTYLRKTQGMIIETYKAANVRAKDTYIDHAGVECDVRTGLPIGSNKKGSNGYTDDWDEYQRQGVGESGYSFWGDSTASKTEETNSLLGSPRSRREGVGRKIIFNEYS</sequence>
<evidence type="ECO:0000313" key="1">
    <source>
        <dbReference type="EMBL" id="PWN52628.1"/>
    </source>
</evidence>
<accession>A0ACD0P3C1</accession>
<keyword evidence="2" id="KW-1185">Reference proteome</keyword>